<comment type="subcellular location">
    <subcellularLocation>
        <location evidence="1">Cell inner membrane</location>
        <topology evidence="1">Multi-pass membrane protein</topology>
    </subcellularLocation>
</comment>
<keyword evidence="5 9" id="KW-0812">Transmembrane</keyword>
<protein>
    <submittedName>
        <fullName evidence="11">Aspartate kinase, monofunctional class</fullName>
    </submittedName>
</protein>
<keyword evidence="11" id="KW-0418">Kinase</keyword>
<evidence type="ECO:0000256" key="9">
    <source>
        <dbReference type="SAM" id="Phobius"/>
    </source>
</evidence>
<feature type="transmembrane region" description="Helical" evidence="9">
    <location>
        <begin position="51"/>
        <end position="69"/>
    </location>
</feature>
<dbReference type="GO" id="GO:0015740">
    <property type="term" value="P:C4-dicarboxylate transport"/>
    <property type="evidence" value="ECO:0007669"/>
    <property type="project" value="TreeGrafter"/>
</dbReference>
<evidence type="ECO:0000256" key="5">
    <source>
        <dbReference type="ARBA" id="ARBA00022692"/>
    </source>
</evidence>
<feature type="domain" description="Tripartite ATP-independent periplasmic transporters DctQ component" evidence="10">
    <location>
        <begin position="28"/>
        <end position="156"/>
    </location>
</feature>
<evidence type="ECO:0000256" key="1">
    <source>
        <dbReference type="ARBA" id="ARBA00004429"/>
    </source>
</evidence>
<keyword evidence="11" id="KW-0808">Transferase</keyword>
<comment type="caution">
    <text evidence="11">The sequence shown here is derived from an EMBL/GenBank/DDBJ whole genome shotgun (WGS) entry which is preliminary data.</text>
</comment>
<reference evidence="11 12" key="1">
    <citation type="journal article" date="2010" name="J. Bacteriol.">
        <title>Genome sequence of Lentisphaera araneosa HTCC2155T, the type species of the order Lentisphaerales in the phylum Lentisphaerae.</title>
        <authorList>
            <person name="Thrash J.C."/>
            <person name="Cho J.C."/>
            <person name="Vergin K.L."/>
            <person name="Morris R.M."/>
            <person name="Giovannoni S.J."/>
        </authorList>
    </citation>
    <scope>NUCLEOTIDE SEQUENCE [LARGE SCALE GENOMIC DNA]</scope>
    <source>
        <strain evidence="11 12">HTCC2155</strain>
    </source>
</reference>
<evidence type="ECO:0000256" key="3">
    <source>
        <dbReference type="ARBA" id="ARBA00022475"/>
    </source>
</evidence>
<organism evidence="11 12">
    <name type="scientific">Lentisphaera araneosa HTCC2155</name>
    <dbReference type="NCBI Taxonomy" id="313628"/>
    <lineage>
        <taxon>Bacteria</taxon>
        <taxon>Pseudomonadati</taxon>
        <taxon>Lentisphaerota</taxon>
        <taxon>Lentisphaeria</taxon>
        <taxon>Lentisphaerales</taxon>
        <taxon>Lentisphaeraceae</taxon>
        <taxon>Lentisphaera</taxon>
    </lineage>
</organism>
<keyword evidence="2" id="KW-0813">Transport</keyword>
<evidence type="ECO:0000259" key="10">
    <source>
        <dbReference type="Pfam" id="PF04290"/>
    </source>
</evidence>
<name>A6DG61_9BACT</name>
<dbReference type="eggNOG" id="COG3090">
    <property type="taxonomic scope" value="Bacteria"/>
</dbReference>
<dbReference type="GO" id="GO:0022857">
    <property type="term" value="F:transmembrane transporter activity"/>
    <property type="evidence" value="ECO:0007669"/>
    <property type="project" value="TreeGrafter"/>
</dbReference>
<keyword evidence="3" id="KW-1003">Cell membrane</keyword>
<keyword evidence="12" id="KW-1185">Reference proteome</keyword>
<keyword evidence="4" id="KW-0997">Cell inner membrane</keyword>
<sequence length="163" mass="18183">MTSTLLKLKSQLVKLLNALVIITMGLLVLDVLWGVLSRYLLGGQSSWTDELAQVLLTCLVLFASGVAYGKNEHLGLDYFVGKMDSSTQIKIKCLGNLIVLIFSIFVLIIGGINLVINTYEMQQVMQALQIQKAYVYSVIPISGFFFLIFSIESFFEKECVKND</sequence>
<evidence type="ECO:0000256" key="7">
    <source>
        <dbReference type="ARBA" id="ARBA00023136"/>
    </source>
</evidence>
<dbReference type="AlphaFoldDB" id="A6DG61"/>
<comment type="similarity">
    <text evidence="8">Belongs to the TRAP transporter small permease family.</text>
</comment>
<dbReference type="GO" id="GO:0005886">
    <property type="term" value="C:plasma membrane"/>
    <property type="evidence" value="ECO:0007669"/>
    <property type="project" value="UniProtKB-SubCell"/>
</dbReference>
<dbReference type="InterPro" id="IPR055348">
    <property type="entry name" value="DctQ"/>
</dbReference>
<keyword evidence="7 9" id="KW-0472">Membrane</keyword>
<evidence type="ECO:0000256" key="4">
    <source>
        <dbReference type="ARBA" id="ARBA00022519"/>
    </source>
</evidence>
<feature type="transmembrane region" description="Helical" evidence="9">
    <location>
        <begin position="93"/>
        <end position="114"/>
    </location>
</feature>
<dbReference type="EMBL" id="ABCK01000002">
    <property type="protein sequence ID" value="EDM29178.1"/>
    <property type="molecule type" value="Genomic_DNA"/>
</dbReference>
<feature type="transmembrane region" description="Helical" evidence="9">
    <location>
        <begin position="134"/>
        <end position="155"/>
    </location>
</feature>
<dbReference type="InterPro" id="IPR007387">
    <property type="entry name" value="TRAP_DctQ"/>
</dbReference>
<keyword evidence="6 9" id="KW-1133">Transmembrane helix</keyword>
<dbReference type="Proteomes" id="UP000004947">
    <property type="component" value="Unassembled WGS sequence"/>
</dbReference>
<evidence type="ECO:0000256" key="6">
    <source>
        <dbReference type="ARBA" id="ARBA00022989"/>
    </source>
</evidence>
<evidence type="ECO:0000256" key="2">
    <source>
        <dbReference type="ARBA" id="ARBA00022448"/>
    </source>
</evidence>
<dbReference type="RefSeq" id="WP_007276908.1">
    <property type="nucleotide sequence ID" value="NZ_ABCK01000002.1"/>
</dbReference>
<feature type="transmembrane region" description="Helical" evidence="9">
    <location>
        <begin position="12"/>
        <end position="36"/>
    </location>
</feature>
<evidence type="ECO:0000313" key="12">
    <source>
        <dbReference type="Proteomes" id="UP000004947"/>
    </source>
</evidence>
<dbReference type="STRING" id="313628.LNTAR_22349"/>
<proteinExistence type="inferred from homology"/>
<evidence type="ECO:0000313" key="11">
    <source>
        <dbReference type="EMBL" id="EDM29178.1"/>
    </source>
</evidence>
<dbReference type="PANTHER" id="PTHR35011:SF2">
    <property type="entry name" value="2,3-DIKETO-L-GULONATE TRAP TRANSPORTER SMALL PERMEASE PROTEIN YIAM"/>
    <property type="match status" value="1"/>
</dbReference>
<evidence type="ECO:0000256" key="8">
    <source>
        <dbReference type="ARBA" id="ARBA00038436"/>
    </source>
</evidence>
<dbReference type="PANTHER" id="PTHR35011">
    <property type="entry name" value="2,3-DIKETO-L-GULONATE TRAP TRANSPORTER SMALL PERMEASE PROTEIN YIAM"/>
    <property type="match status" value="1"/>
</dbReference>
<accession>A6DG61</accession>
<gene>
    <name evidence="11" type="ORF">LNTAR_22349</name>
</gene>
<dbReference type="GO" id="GO:0016301">
    <property type="term" value="F:kinase activity"/>
    <property type="evidence" value="ECO:0007669"/>
    <property type="project" value="UniProtKB-KW"/>
</dbReference>
<dbReference type="Pfam" id="PF04290">
    <property type="entry name" value="DctQ"/>
    <property type="match status" value="1"/>
</dbReference>
<dbReference type="OrthoDB" id="2085311at2"/>